<organism evidence="1 2">
    <name type="scientific">Meridianimarinicoccus marinus</name>
    <dbReference type="NCBI Taxonomy" id="3231483"/>
    <lineage>
        <taxon>Bacteria</taxon>
        <taxon>Pseudomonadati</taxon>
        <taxon>Pseudomonadota</taxon>
        <taxon>Alphaproteobacteria</taxon>
        <taxon>Rhodobacterales</taxon>
        <taxon>Paracoccaceae</taxon>
        <taxon>Meridianimarinicoccus</taxon>
    </lineage>
</organism>
<reference evidence="1 2" key="1">
    <citation type="submission" date="2024-07" db="EMBL/GenBank/DDBJ databases">
        <authorList>
            <person name="Kang M."/>
        </authorList>
    </citation>
    <scope>NUCLEOTIDE SEQUENCE [LARGE SCALE GENOMIC DNA]</scope>
    <source>
        <strain evidence="1 2">DFM31</strain>
    </source>
</reference>
<evidence type="ECO:0000313" key="2">
    <source>
        <dbReference type="Proteomes" id="UP001553161"/>
    </source>
</evidence>
<proteinExistence type="predicted"/>
<dbReference type="Proteomes" id="UP001553161">
    <property type="component" value="Unassembled WGS sequence"/>
</dbReference>
<comment type="caution">
    <text evidence="1">The sequence shown here is derived from an EMBL/GenBank/DDBJ whole genome shotgun (WGS) entry which is preliminary data.</text>
</comment>
<sequence>MGPEIQTTARLTCPECGQVEALTMPTDACQWFHECRNCRTVLRPLPGDCCVFCSYADVPCPPVQAGSGCCS</sequence>
<keyword evidence="2" id="KW-1185">Reference proteome</keyword>
<dbReference type="EMBL" id="JBFBVU010000019">
    <property type="protein sequence ID" value="MEV8467877.1"/>
    <property type="molecule type" value="Genomic_DNA"/>
</dbReference>
<accession>A0ABV3L8I6</accession>
<dbReference type="RefSeq" id="WP_366193779.1">
    <property type="nucleotide sequence ID" value="NZ_JBFBVU010000019.1"/>
</dbReference>
<evidence type="ECO:0000313" key="1">
    <source>
        <dbReference type="EMBL" id="MEV8467877.1"/>
    </source>
</evidence>
<dbReference type="InterPro" id="IPR047677">
    <property type="entry name" value="GDCCVxC"/>
</dbReference>
<gene>
    <name evidence="1" type="ORF">AB0T83_13950</name>
</gene>
<protein>
    <submittedName>
        <fullName evidence="1">GDCCVxC domain-containing (Seleno)protein</fullName>
    </submittedName>
</protein>
<name>A0ABV3L8I6_9RHOB</name>
<dbReference type="NCBIfam" id="NF041374">
    <property type="entry name" value="GDCCVxC"/>
    <property type="match status" value="1"/>
</dbReference>